<dbReference type="RefSeq" id="WP_271020914.1">
    <property type="nucleotide sequence ID" value="NZ_JAQHXR010000001.1"/>
</dbReference>
<keyword evidence="1" id="KW-0732">Signal</keyword>
<keyword evidence="3" id="KW-1185">Reference proteome</keyword>
<dbReference type="PROSITE" id="PS51257">
    <property type="entry name" value="PROKAR_LIPOPROTEIN"/>
    <property type="match status" value="1"/>
</dbReference>
<name>A0ABT4VES2_9HELI</name>
<dbReference type="EMBL" id="JAQHXR010000001">
    <property type="protein sequence ID" value="MDA3968635.1"/>
    <property type="molecule type" value="Genomic_DNA"/>
</dbReference>
<dbReference type="Proteomes" id="UP001210261">
    <property type="component" value="Unassembled WGS sequence"/>
</dbReference>
<dbReference type="SUPFAM" id="SSF46626">
    <property type="entry name" value="Cytochrome c"/>
    <property type="match status" value="1"/>
</dbReference>
<comment type="caution">
    <text evidence="2">The sequence shown here is derived from an EMBL/GenBank/DDBJ whole genome shotgun (WGS) entry which is preliminary data.</text>
</comment>
<sequence length="214" mass="23889">MRKLSVFTILLAGLFFVGCQESSTKSSSSSESSCHTCFTLDETQQVVVEKPKREGVYHFATEDTQVYSSDGSKVIGSVIKGYGFAEVKEQGDKVILKAVGYIKDGDSLNIYADEDFILPAITLKEGSVVKDMEVAIPKAKLTKTESEIWSKSEFIYYDNCSMCHAAHSPKEHTIQEWEGVYGTMKAFAMPTEEDDKLIWEYLRSHSKGSFALDE</sequence>
<reference evidence="2 3" key="1">
    <citation type="submission" date="2023-01" db="EMBL/GenBank/DDBJ databases">
        <title>Description of Helicobacter ibis sp. nov. isolated from faecal droppings of black-faced ibis (Theristicus melanopis).</title>
        <authorList>
            <person name="Lopez-Cantillo M."/>
            <person name="Vidal-Veuthey B."/>
            <person name="Mella A."/>
            <person name="De La Haba R."/>
            <person name="Collado L."/>
        </authorList>
    </citation>
    <scope>NUCLEOTIDE SEQUENCE [LARGE SCALE GENOMIC DNA]</scope>
    <source>
        <strain evidence="2 3">A82</strain>
    </source>
</reference>
<protein>
    <submittedName>
        <fullName evidence="2">Uncharacterized protein</fullName>
    </submittedName>
</protein>
<dbReference type="InterPro" id="IPR036909">
    <property type="entry name" value="Cyt_c-like_dom_sf"/>
</dbReference>
<evidence type="ECO:0000313" key="2">
    <source>
        <dbReference type="EMBL" id="MDA3968635.1"/>
    </source>
</evidence>
<gene>
    <name evidence="2" type="ORF">PF021_02975</name>
</gene>
<proteinExistence type="predicted"/>
<evidence type="ECO:0000256" key="1">
    <source>
        <dbReference type="SAM" id="SignalP"/>
    </source>
</evidence>
<feature type="chain" id="PRO_5047216129" evidence="1">
    <location>
        <begin position="20"/>
        <end position="214"/>
    </location>
</feature>
<organism evidence="2 3">
    <name type="scientific">Helicobacter ibis</name>
    <dbReference type="NCBI Taxonomy" id="2962633"/>
    <lineage>
        <taxon>Bacteria</taxon>
        <taxon>Pseudomonadati</taxon>
        <taxon>Campylobacterota</taxon>
        <taxon>Epsilonproteobacteria</taxon>
        <taxon>Campylobacterales</taxon>
        <taxon>Helicobacteraceae</taxon>
        <taxon>Helicobacter</taxon>
    </lineage>
</organism>
<evidence type="ECO:0000313" key="3">
    <source>
        <dbReference type="Proteomes" id="UP001210261"/>
    </source>
</evidence>
<feature type="signal peptide" evidence="1">
    <location>
        <begin position="1"/>
        <end position="19"/>
    </location>
</feature>
<accession>A0ABT4VES2</accession>